<evidence type="ECO:0000256" key="4">
    <source>
        <dbReference type="ARBA" id="ARBA00022692"/>
    </source>
</evidence>
<feature type="transmembrane region" description="Helical" evidence="7">
    <location>
        <begin position="33"/>
        <end position="53"/>
    </location>
</feature>
<dbReference type="Pfam" id="PF00528">
    <property type="entry name" value="BPD_transp_1"/>
    <property type="match status" value="1"/>
</dbReference>
<evidence type="ECO:0000256" key="6">
    <source>
        <dbReference type="ARBA" id="ARBA00023136"/>
    </source>
</evidence>
<dbReference type="RefSeq" id="WP_138325601.1">
    <property type="nucleotide sequence ID" value="NZ_VCDI01000002.1"/>
</dbReference>
<evidence type="ECO:0000256" key="3">
    <source>
        <dbReference type="ARBA" id="ARBA00022475"/>
    </source>
</evidence>
<dbReference type="Gene3D" id="1.10.3720.10">
    <property type="entry name" value="MetI-like"/>
    <property type="match status" value="1"/>
</dbReference>
<dbReference type="OrthoDB" id="9773727at2"/>
<dbReference type="GO" id="GO:0055085">
    <property type="term" value="P:transmembrane transport"/>
    <property type="evidence" value="ECO:0007669"/>
    <property type="project" value="InterPro"/>
</dbReference>
<keyword evidence="10" id="KW-1185">Reference proteome</keyword>
<evidence type="ECO:0000313" key="10">
    <source>
        <dbReference type="Proteomes" id="UP000305654"/>
    </source>
</evidence>
<keyword evidence="4 7" id="KW-0812">Transmembrane</keyword>
<feature type="transmembrane region" description="Helical" evidence="7">
    <location>
        <begin position="129"/>
        <end position="151"/>
    </location>
</feature>
<accession>A0A5R9JD34</accession>
<sequence>MRHSAILKRQDRIATRSGARHEPGRQAQLRRLAVLYTAPVVLLLLVLIAYPLLRVVWECVRYVNLVNPTVRGFAGLDNFRTVLQDDDFLPALRNTMIWTALSVAGEYVLGLASALALARNVPGRGIFRALIIVPWVIPIVVAGLTWSWMLTPEYGILNHWLVQLGIIRQPIAWLGQPSTALFTVTLVNIWRSFPFYTISLLAALQAVPRELHEAAAVDGAGTLMRFRVITMPHIRTVSLTLILIHVIWTAINFDFIWVMTQGGPLDASETLPIMIYRYAMQQFDVGAACALASMMMGFMASIVFVQYYAARARRPA</sequence>
<feature type="transmembrane region" description="Helical" evidence="7">
    <location>
        <begin position="96"/>
        <end position="117"/>
    </location>
</feature>
<organism evidence="9 10">
    <name type="scientific">Lichenicoccus roseus</name>
    <dbReference type="NCBI Taxonomy" id="2683649"/>
    <lineage>
        <taxon>Bacteria</taxon>
        <taxon>Pseudomonadati</taxon>
        <taxon>Pseudomonadota</taxon>
        <taxon>Alphaproteobacteria</taxon>
        <taxon>Acetobacterales</taxon>
        <taxon>Acetobacteraceae</taxon>
        <taxon>Lichenicoccus</taxon>
    </lineage>
</organism>
<evidence type="ECO:0000256" key="2">
    <source>
        <dbReference type="ARBA" id="ARBA00022448"/>
    </source>
</evidence>
<dbReference type="GO" id="GO:0005886">
    <property type="term" value="C:plasma membrane"/>
    <property type="evidence" value="ECO:0007669"/>
    <property type="project" value="UniProtKB-SubCell"/>
</dbReference>
<comment type="subcellular location">
    <subcellularLocation>
        <location evidence="1 7">Cell membrane</location>
        <topology evidence="1 7">Multi-pass membrane protein</topology>
    </subcellularLocation>
</comment>
<feature type="domain" description="ABC transmembrane type-1" evidence="8">
    <location>
        <begin position="92"/>
        <end position="304"/>
    </location>
</feature>
<dbReference type="CDD" id="cd06261">
    <property type="entry name" value="TM_PBP2"/>
    <property type="match status" value="1"/>
</dbReference>
<dbReference type="InterPro" id="IPR035906">
    <property type="entry name" value="MetI-like_sf"/>
</dbReference>
<evidence type="ECO:0000256" key="7">
    <source>
        <dbReference type="RuleBase" id="RU363032"/>
    </source>
</evidence>
<comment type="similarity">
    <text evidence="7">Belongs to the binding-protein-dependent transport system permease family.</text>
</comment>
<dbReference type="SUPFAM" id="SSF161098">
    <property type="entry name" value="MetI-like"/>
    <property type="match status" value="1"/>
</dbReference>
<dbReference type="AlphaFoldDB" id="A0A5R9JD34"/>
<feature type="transmembrane region" description="Helical" evidence="7">
    <location>
        <begin position="285"/>
        <end position="310"/>
    </location>
</feature>
<gene>
    <name evidence="9" type="ORF">FE263_09105</name>
</gene>
<dbReference type="PANTHER" id="PTHR43005:SF1">
    <property type="entry name" value="SPERMIDINE_PUTRESCINE TRANSPORT SYSTEM PERMEASE PROTEIN"/>
    <property type="match status" value="1"/>
</dbReference>
<evidence type="ECO:0000259" key="8">
    <source>
        <dbReference type="PROSITE" id="PS50928"/>
    </source>
</evidence>
<reference evidence="9 10" key="1">
    <citation type="submission" date="2019-05" db="EMBL/GenBank/DDBJ databases">
        <authorList>
            <person name="Pankratov T."/>
            <person name="Grouzdev D."/>
        </authorList>
    </citation>
    <scope>NUCLEOTIDE SEQUENCE [LARGE SCALE GENOMIC DNA]</scope>
    <source>
        <strain evidence="9 10">KEBCLARHB70R</strain>
    </source>
</reference>
<dbReference type="InterPro" id="IPR000515">
    <property type="entry name" value="MetI-like"/>
</dbReference>
<comment type="caution">
    <text evidence="9">The sequence shown here is derived from an EMBL/GenBank/DDBJ whole genome shotgun (WGS) entry which is preliminary data.</text>
</comment>
<dbReference type="Proteomes" id="UP000305654">
    <property type="component" value="Unassembled WGS sequence"/>
</dbReference>
<keyword evidence="6 7" id="KW-0472">Membrane</keyword>
<evidence type="ECO:0000256" key="1">
    <source>
        <dbReference type="ARBA" id="ARBA00004651"/>
    </source>
</evidence>
<evidence type="ECO:0000313" key="9">
    <source>
        <dbReference type="EMBL" id="TLU73521.1"/>
    </source>
</evidence>
<dbReference type="EMBL" id="VCDI01000002">
    <property type="protein sequence ID" value="TLU73521.1"/>
    <property type="molecule type" value="Genomic_DNA"/>
</dbReference>
<protein>
    <submittedName>
        <fullName evidence="9">Sugar ABC transporter permease</fullName>
    </submittedName>
</protein>
<evidence type="ECO:0000256" key="5">
    <source>
        <dbReference type="ARBA" id="ARBA00022989"/>
    </source>
</evidence>
<keyword evidence="2 7" id="KW-0813">Transport</keyword>
<dbReference type="PANTHER" id="PTHR43005">
    <property type="entry name" value="BLR7065 PROTEIN"/>
    <property type="match status" value="1"/>
</dbReference>
<name>A0A5R9JD34_9PROT</name>
<feature type="transmembrane region" description="Helical" evidence="7">
    <location>
        <begin position="234"/>
        <end position="258"/>
    </location>
</feature>
<keyword evidence="3" id="KW-1003">Cell membrane</keyword>
<feature type="transmembrane region" description="Helical" evidence="7">
    <location>
        <begin position="171"/>
        <end position="190"/>
    </location>
</feature>
<proteinExistence type="inferred from homology"/>
<keyword evidence="5 7" id="KW-1133">Transmembrane helix</keyword>
<dbReference type="PROSITE" id="PS50928">
    <property type="entry name" value="ABC_TM1"/>
    <property type="match status" value="1"/>
</dbReference>